<dbReference type="EMBL" id="SMSE01000001">
    <property type="protein sequence ID" value="TDG15982.1"/>
    <property type="molecule type" value="Genomic_DNA"/>
</dbReference>
<organism evidence="1 2">
    <name type="scientific">Seongchinamella unica</name>
    <dbReference type="NCBI Taxonomy" id="2547392"/>
    <lineage>
        <taxon>Bacteria</taxon>
        <taxon>Pseudomonadati</taxon>
        <taxon>Pseudomonadota</taxon>
        <taxon>Gammaproteobacteria</taxon>
        <taxon>Cellvibrionales</taxon>
        <taxon>Halieaceae</taxon>
        <taxon>Seongchinamella</taxon>
    </lineage>
</organism>
<name>A0A4R5LWZ7_9GAMM</name>
<sequence length="167" mass="17816">MKERYFFFARDFESAKHIIEDLKSFGVAEEDLHVIANDGVVLEPLPEPDITHRSDVIDAAKRGAATGGAMGLLGGIVAVTVPPVGLTLGGGAILAGTALGTALGTWFSTLVGVSVPNQDVEDYRHRIDRGELMIIVDCEPDQYSQLTGMLESRHADTLLKKGNLDAA</sequence>
<dbReference type="AlphaFoldDB" id="A0A4R5LWZ7"/>
<evidence type="ECO:0000313" key="1">
    <source>
        <dbReference type="EMBL" id="TDG15982.1"/>
    </source>
</evidence>
<accession>A0A4R5LWZ7</accession>
<protein>
    <submittedName>
        <fullName evidence="1">DUF1269 domain-containing protein</fullName>
    </submittedName>
</protein>
<evidence type="ECO:0000313" key="2">
    <source>
        <dbReference type="Proteomes" id="UP000295554"/>
    </source>
</evidence>
<keyword evidence="2" id="KW-1185">Reference proteome</keyword>
<gene>
    <name evidence="1" type="ORF">E2F43_07090</name>
</gene>
<reference evidence="1 2" key="1">
    <citation type="submission" date="2019-03" db="EMBL/GenBank/DDBJ databases">
        <title>Seongchinamella monodicae gen. nov., sp. nov., a novel member of the Gammaproteobacteria isolated from a tidal mudflat of beach.</title>
        <authorList>
            <person name="Yang H.G."/>
            <person name="Kang J.W."/>
            <person name="Lee S.D."/>
        </authorList>
    </citation>
    <scope>NUCLEOTIDE SEQUENCE [LARGE SCALE GENOMIC DNA]</scope>
    <source>
        <strain evidence="1 2">GH4-78</strain>
    </source>
</reference>
<dbReference type="InterPro" id="IPR052948">
    <property type="entry name" value="Low_temp-induced_all0457"/>
</dbReference>
<proteinExistence type="predicted"/>
<dbReference type="PANTHER" id="PTHR36109">
    <property type="entry name" value="MEMBRANE PROTEIN-RELATED"/>
    <property type="match status" value="1"/>
</dbReference>
<dbReference type="RefSeq" id="WP_133210972.1">
    <property type="nucleotide sequence ID" value="NZ_SMSE01000001.1"/>
</dbReference>
<comment type="caution">
    <text evidence="1">The sequence shown here is derived from an EMBL/GenBank/DDBJ whole genome shotgun (WGS) entry which is preliminary data.</text>
</comment>
<dbReference type="PANTHER" id="PTHR36109:SF2">
    <property type="entry name" value="MEMBRANE PROTEIN"/>
    <property type="match status" value="1"/>
</dbReference>
<dbReference type="Proteomes" id="UP000295554">
    <property type="component" value="Unassembled WGS sequence"/>
</dbReference>
<dbReference type="OrthoDB" id="8775484at2"/>